<feature type="transmembrane region" description="Helical" evidence="1">
    <location>
        <begin position="113"/>
        <end position="133"/>
    </location>
</feature>
<organism evidence="2 3">
    <name type="scientific">Lupinus angustifolius</name>
    <name type="common">Narrow-leaved blue lupine</name>
    <dbReference type="NCBI Taxonomy" id="3871"/>
    <lineage>
        <taxon>Eukaryota</taxon>
        <taxon>Viridiplantae</taxon>
        <taxon>Streptophyta</taxon>
        <taxon>Embryophyta</taxon>
        <taxon>Tracheophyta</taxon>
        <taxon>Spermatophyta</taxon>
        <taxon>Magnoliopsida</taxon>
        <taxon>eudicotyledons</taxon>
        <taxon>Gunneridae</taxon>
        <taxon>Pentapetalae</taxon>
        <taxon>rosids</taxon>
        <taxon>fabids</taxon>
        <taxon>Fabales</taxon>
        <taxon>Fabaceae</taxon>
        <taxon>Papilionoideae</taxon>
        <taxon>50 kb inversion clade</taxon>
        <taxon>genistoids sensu lato</taxon>
        <taxon>core genistoids</taxon>
        <taxon>Genisteae</taxon>
        <taxon>Lupinus</taxon>
    </lineage>
</organism>
<proteinExistence type="predicted"/>
<dbReference type="Proteomes" id="UP000188354">
    <property type="component" value="Chromosome LG02"/>
</dbReference>
<name>A0A1J7IEN5_LUPAN</name>
<evidence type="ECO:0000256" key="1">
    <source>
        <dbReference type="SAM" id="Phobius"/>
    </source>
</evidence>
<dbReference type="EMBL" id="CM007362">
    <property type="protein sequence ID" value="OIW17112.1"/>
    <property type="molecule type" value="Genomic_DNA"/>
</dbReference>
<reference evidence="2 3" key="1">
    <citation type="journal article" date="2017" name="Plant Biotechnol. J.">
        <title>A comprehensive draft genome sequence for lupin (Lupinus angustifolius), an emerging health food: insights into plant-microbe interactions and legume evolution.</title>
        <authorList>
            <person name="Hane J.K."/>
            <person name="Ming Y."/>
            <person name="Kamphuis L.G."/>
            <person name="Nelson M.N."/>
            <person name="Garg G."/>
            <person name="Atkins C.A."/>
            <person name="Bayer P.E."/>
            <person name="Bravo A."/>
            <person name="Bringans S."/>
            <person name="Cannon S."/>
            <person name="Edwards D."/>
            <person name="Foley R."/>
            <person name="Gao L.L."/>
            <person name="Harrison M.J."/>
            <person name="Huang W."/>
            <person name="Hurgobin B."/>
            <person name="Li S."/>
            <person name="Liu C.W."/>
            <person name="McGrath A."/>
            <person name="Morahan G."/>
            <person name="Murray J."/>
            <person name="Weller J."/>
            <person name="Jian J."/>
            <person name="Singh K.B."/>
        </authorList>
    </citation>
    <scope>NUCLEOTIDE SEQUENCE [LARGE SCALE GENOMIC DNA]</scope>
    <source>
        <strain evidence="3">cv. Tanjil</strain>
        <tissue evidence="2">Whole plant</tissue>
    </source>
</reference>
<keyword evidence="1" id="KW-1133">Transmembrane helix</keyword>
<evidence type="ECO:0000313" key="3">
    <source>
        <dbReference type="Proteomes" id="UP000188354"/>
    </source>
</evidence>
<dbReference type="AlphaFoldDB" id="A0A1J7IEN5"/>
<sequence>MVDETYLERIHPPVTKTFSRNVAHSSVKTRLTNPSHIPQLTYDVPGSSLPHSLIPQGVRSGVDAYGLPNPSSQFTHSFGRGAIGAEWLKAFKGYIENPESMLLLTFFFDDHPLLLANSSWICSPLLIVMPMIMISSPLCRRIAQFSSSVILVSSSLSIASVFVTLCIYHSRITWIL</sequence>
<feature type="transmembrane region" description="Helical" evidence="1">
    <location>
        <begin position="145"/>
        <end position="170"/>
    </location>
</feature>
<evidence type="ECO:0000313" key="2">
    <source>
        <dbReference type="EMBL" id="OIW17112.1"/>
    </source>
</evidence>
<keyword evidence="1" id="KW-0812">Transmembrane</keyword>
<protein>
    <submittedName>
        <fullName evidence="2">Uncharacterized protein</fullName>
    </submittedName>
</protein>
<dbReference type="STRING" id="3871.A0A1J7IEN5"/>
<keyword evidence="3" id="KW-1185">Reference proteome</keyword>
<gene>
    <name evidence="2" type="ORF">TanjilG_26767</name>
</gene>
<accession>A0A1J7IEN5</accession>
<keyword evidence="1" id="KW-0472">Membrane</keyword>
<dbReference type="Gramene" id="OIW17112">
    <property type="protein sequence ID" value="OIW17112"/>
    <property type="gene ID" value="TanjilG_26767"/>
</dbReference>